<gene>
    <name evidence="1" type="ORF">IV203_001977</name>
</gene>
<keyword evidence="2" id="KW-1185">Reference proteome</keyword>
<dbReference type="AlphaFoldDB" id="A0A9K3L7H2"/>
<dbReference type="EMBL" id="JAGRRH010000015">
    <property type="protein sequence ID" value="KAG7357289.1"/>
    <property type="molecule type" value="Genomic_DNA"/>
</dbReference>
<protein>
    <submittedName>
        <fullName evidence="1">Uncharacterized protein</fullName>
    </submittedName>
</protein>
<organism evidence="1 2">
    <name type="scientific">Nitzschia inconspicua</name>
    <dbReference type="NCBI Taxonomy" id="303405"/>
    <lineage>
        <taxon>Eukaryota</taxon>
        <taxon>Sar</taxon>
        <taxon>Stramenopiles</taxon>
        <taxon>Ochrophyta</taxon>
        <taxon>Bacillariophyta</taxon>
        <taxon>Bacillariophyceae</taxon>
        <taxon>Bacillariophycidae</taxon>
        <taxon>Bacillariales</taxon>
        <taxon>Bacillariaceae</taxon>
        <taxon>Nitzschia</taxon>
    </lineage>
</organism>
<evidence type="ECO:0000313" key="1">
    <source>
        <dbReference type="EMBL" id="KAG7357289.1"/>
    </source>
</evidence>
<reference evidence="1" key="1">
    <citation type="journal article" date="2021" name="Sci. Rep.">
        <title>Diploid genomic architecture of Nitzschia inconspicua, an elite biomass production diatom.</title>
        <authorList>
            <person name="Oliver A."/>
            <person name="Podell S."/>
            <person name="Pinowska A."/>
            <person name="Traller J.C."/>
            <person name="Smith S.R."/>
            <person name="McClure R."/>
            <person name="Beliaev A."/>
            <person name="Bohutskyi P."/>
            <person name="Hill E.A."/>
            <person name="Rabines A."/>
            <person name="Zheng H."/>
            <person name="Allen L.Z."/>
            <person name="Kuo A."/>
            <person name="Grigoriev I.V."/>
            <person name="Allen A.E."/>
            <person name="Hazlebeck D."/>
            <person name="Allen E.E."/>
        </authorList>
    </citation>
    <scope>NUCLEOTIDE SEQUENCE</scope>
    <source>
        <strain evidence="1">Hildebrandi</strain>
    </source>
</reference>
<name>A0A9K3L7H2_9STRA</name>
<evidence type="ECO:0000313" key="2">
    <source>
        <dbReference type="Proteomes" id="UP000693970"/>
    </source>
</evidence>
<reference evidence="1" key="2">
    <citation type="submission" date="2021-04" db="EMBL/GenBank/DDBJ databases">
        <authorList>
            <person name="Podell S."/>
        </authorList>
    </citation>
    <scope>NUCLEOTIDE SEQUENCE</scope>
    <source>
        <strain evidence="1">Hildebrandi</strain>
    </source>
</reference>
<accession>A0A9K3L7H2</accession>
<proteinExistence type="predicted"/>
<dbReference type="Proteomes" id="UP000693970">
    <property type="component" value="Unassembled WGS sequence"/>
</dbReference>
<comment type="caution">
    <text evidence="1">The sequence shown here is derived from an EMBL/GenBank/DDBJ whole genome shotgun (WGS) entry which is preliminary data.</text>
</comment>
<sequence length="313" mass="35630">MLPSDMLGALESKFSYEEIASKFRESQHYPSSACNGSVAKNNQGSFGWSMNLKNGTTIIEGSGPSYGSPMGSYRAEAYGKCSILQFLFLLREYYDLTLAPSWDVLQAVVRLAKILPQITFYHIKGHQDRQVALDTLSWPTKLNVQADKLARNYQCLSSRKNIPAPTIEGTHYHLIYNGQTVTSKHRKHIRDHRRTKELKTYIMQKTQTLEAAFVEIDWQSHERSVNMFKDGPHIFLVKFLHGWLQVGTSWSKHWITLQLQYLQRNHIEAKNKNYGACDPVTLSVSCGTIATRNGKQETKPDMAKTLKTRPSDG</sequence>